<dbReference type="RefSeq" id="WP_083626786.1">
    <property type="nucleotide sequence ID" value="NZ_LR734886.1"/>
</dbReference>
<proteinExistence type="predicted"/>
<organism evidence="1 2">
    <name type="scientific">Planktothrix serta PCC 8927</name>
    <dbReference type="NCBI Taxonomy" id="671068"/>
    <lineage>
        <taxon>Bacteria</taxon>
        <taxon>Bacillati</taxon>
        <taxon>Cyanobacteriota</taxon>
        <taxon>Cyanophyceae</taxon>
        <taxon>Oscillatoriophycideae</taxon>
        <taxon>Oscillatoriales</taxon>
        <taxon>Microcoleaceae</taxon>
        <taxon>Planktothrix</taxon>
    </lineage>
</organism>
<sequence length="165" mass="19805">MDKITKSNIANVIKNNDVNEEGIFDALTNFILDYFSNYGTEIKEEPATIKIFLRVDGTWCFKKNIISKTFHQEGIIYEIPTISQMIEDFDLSRLWTYYDQEKILFAIGFYYIEFLDKIIAEALNREKVDCSESYRELEKLSDIDLYISDNYWDCWDEWAWRDEIY</sequence>
<accession>A0A7Z9E553</accession>
<keyword evidence="2" id="KW-1185">Reference proteome</keyword>
<dbReference type="Proteomes" id="UP000184550">
    <property type="component" value="Unassembled WGS sequence"/>
</dbReference>
<protein>
    <submittedName>
        <fullName evidence="1">Uncharacterized protein</fullName>
    </submittedName>
</protein>
<evidence type="ECO:0000313" key="1">
    <source>
        <dbReference type="EMBL" id="VXD25449.1"/>
    </source>
</evidence>
<dbReference type="EMBL" id="CZCU02000166">
    <property type="protein sequence ID" value="VXD25449.1"/>
    <property type="molecule type" value="Genomic_DNA"/>
</dbReference>
<dbReference type="AlphaFoldDB" id="A0A7Z9E553"/>
<comment type="caution">
    <text evidence="1">The sequence shown here is derived from an EMBL/GenBank/DDBJ whole genome shotgun (WGS) entry which is preliminary data.</text>
</comment>
<evidence type="ECO:0000313" key="2">
    <source>
        <dbReference type="Proteomes" id="UP000184550"/>
    </source>
</evidence>
<reference evidence="1" key="1">
    <citation type="submission" date="2019-10" db="EMBL/GenBank/DDBJ databases">
        <authorList>
            <consortium name="Genoscope - CEA"/>
            <person name="William W."/>
        </authorList>
    </citation>
    <scope>NUCLEOTIDE SEQUENCE [LARGE SCALE GENOMIC DNA]</scope>
    <source>
        <strain evidence="1">BBR_PRJEB10992</strain>
    </source>
</reference>
<name>A0A7Z9E553_9CYAN</name>
<gene>
    <name evidence="1" type="ORF">PL8927_880002</name>
</gene>